<evidence type="ECO:0000256" key="1">
    <source>
        <dbReference type="SAM" id="MobiDB-lite"/>
    </source>
</evidence>
<feature type="compositionally biased region" description="Basic and acidic residues" evidence="1">
    <location>
        <begin position="16"/>
        <end position="27"/>
    </location>
</feature>
<dbReference type="OrthoDB" id="10539742at2759"/>
<feature type="compositionally biased region" description="Basic and acidic residues" evidence="1">
    <location>
        <begin position="37"/>
        <end position="49"/>
    </location>
</feature>
<feature type="region of interest" description="Disordered" evidence="1">
    <location>
        <begin position="214"/>
        <end position="250"/>
    </location>
</feature>
<protein>
    <submittedName>
        <fullName evidence="2">Uncharacterized protein</fullName>
    </submittedName>
</protein>
<evidence type="ECO:0000313" key="2">
    <source>
        <dbReference type="EMBL" id="RUS73967.1"/>
    </source>
</evidence>
<accession>A0A3S0ZFZ2</accession>
<gene>
    <name evidence="2" type="ORF">EGW08_018267</name>
</gene>
<dbReference type="EMBL" id="RQTK01000880">
    <property type="protein sequence ID" value="RUS73967.1"/>
    <property type="molecule type" value="Genomic_DNA"/>
</dbReference>
<evidence type="ECO:0000313" key="3">
    <source>
        <dbReference type="Proteomes" id="UP000271974"/>
    </source>
</evidence>
<proteinExistence type="predicted"/>
<reference evidence="2 3" key="1">
    <citation type="submission" date="2019-01" db="EMBL/GenBank/DDBJ databases">
        <title>A draft genome assembly of the solar-powered sea slug Elysia chlorotica.</title>
        <authorList>
            <person name="Cai H."/>
            <person name="Li Q."/>
            <person name="Fang X."/>
            <person name="Li J."/>
            <person name="Curtis N.E."/>
            <person name="Altenburger A."/>
            <person name="Shibata T."/>
            <person name="Feng M."/>
            <person name="Maeda T."/>
            <person name="Schwartz J.A."/>
            <person name="Shigenobu S."/>
            <person name="Lundholm N."/>
            <person name="Nishiyama T."/>
            <person name="Yang H."/>
            <person name="Hasebe M."/>
            <person name="Li S."/>
            <person name="Pierce S.K."/>
            <person name="Wang J."/>
        </authorList>
    </citation>
    <scope>NUCLEOTIDE SEQUENCE [LARGE SCALE GENOMIC DNA]</scope>
    <source>
        <strain evidence="2">EC2010</strain>
        <tissue evidence="2">Whole organism of an adult</tissue>
    </source>
</reference>
<feature type="compositionally biased region" description="Low complexity" evidence="1">
    <location>
        <begin position="158"/>
        <end position="168"/>
    </location>
</feature>
<feature type="compositionally biased region" description="Polar residues" evidence="1">
    <location>
        <begin position="354"/>
        <end position="364"/>
    </location>
</feature>
<sequence>MEARYSFDNTQSLRPRSKDFLRVKSEDLGYSSCQSEQSRKDATQEELQHQQHHRKTQNAAGSLSTPKHRHEGYQTIQTPQRDLHLRDSLTLSQSQESTSSGSMMLPNSKASICAPSVFAPKQRAHRKSQQRLTRQSVVEETSLGHGHGGRGNNFSKDTTSSTTTSTTSGVELLDRVEQLTRQLVRVCGGKRSDSVDMGDAAVFQINVPTKLTEGKLKSPNSSVDSSFRAAKKHAAEKNMSSQDREEDGTKEVNIQNLDVVEAPLKAFFLRNRNNTCSLRGGKKITGGSGEEAASLTPVVYSEEEKYPWGRRLEDAPWVSPIYSIRPGHRQHCTRCLTYFHFTLMTHPHPGTDGRNLNSQSQAYRSESVRSKRAKLHKMKSLQSKWDARKGQLTHTKSAPLSGQEESSSDCNRESQIKLRKTWAQYGQHSYDSRLASAADNDGLSNTPGNIILPPSNFLRPPLTEGEGLKLRQTEARRLASRNSLRDPEICARGEKSKAPFGSCTDMDTDTPEEQTTMLLPSQHLKSVNIQLAKRRAWNSLSSQ</sequence>
<organism evidence="2 3">
    <name type="scientific">Elysia chlorotica</name>
    <name type="common">Eastern emerald elysia</name>
    <name type="synonym">Sea slug</name>
    <dbReference type="NCBI Taxonomy" id="188477"/>
    <lineage>
        <taxon>Eukaryota</taxon>
        <taxon>Metazoa</taxon>
        <taxon>Spiralia</taxon>
        <taxon>Lophotrochozoa</taxon>
        <taxon>Mollusca</taxon>
        <taxon>Gastropoda</taxon>
        <taxon>Heterobranchia</taxon>
        <taxon>Euthyneura</taxon>
        <taxon>Panpulmonata</taxon>
        <taxon>Sacoglossa</taxon>
        <taxon>Placobranchoidea</taxon>
        <taxon>Plakobranchidae</taxon>
        <taxon>Elysia</taxon>
    </lineage>
</organism>
<comment type="caution">
    <text evidence="2">The sequence shown here is derived from an EMBL/GenBank/DDBJ whole genome shotgun (WGS) entry which is preliminary data.</text>
</comment>
<keyword evidence="3" id="KW-1185">Reference proteome</keyword>
<feature type="compositionally biased region" description="Polar residues" evidence="1">
    <location>
        <begin position="392"/>
        <end position="409"/>
    </location>
</feature>
<feature type="compositionally biased region" description="Basic residues" evidence="1">
    <location>
        <begin position="370"/>
        <end position="379"/>
    </location>
</feature>
<feature type="region of interest" description="Disordered" evidence="1">
    <location>
        <begin position="348"/>
        <end position="412"/>
    </location>
</feature>
<feature type="region of interest" description="Disordered" evidence="1">
    <location>
        <begin position="125"/>
        <end position="168"/>
    </location>
</feature>
<feature type="region of interest" description="Disordered" evidence="1">
    <location>
        <begin position="1"/>
        <end position="85"/>
    </location>
</feature>
<feature type="compositionally biased region" description="Polar residues" evidence="1">
    <location>
        <begin position="130"/>
        <end position="139"/>
    </location>
</feature>
<dbReference type="AlphaFoldDB" id="A0A3S0ZFZ2"/>
<dbReference type="Proteomes" id="UP000271974">
    <property type="component" value="Unassembled WGS sequence"/>
</dbReference>
<name>A0A3S0ZFZ2_ELYCH</name>